<protein>
    <submittedName>
        <fullName evidence="2">Uncharacterized protein</fullName>
    </submittedName>
</protein>
<accession>A0ABR4I599</accession>
<organism evidence="2 3">
    <name type="scientific">Aspergillus cavernicola</name>
    <dbReference type="NCBI Taxonomy" id="176166"/>
    <lineage>
        <taxon>Eukaryota</taxon>
        <taxon>Fungi</taxon>
        <taxon>Dikarya</taxon>
        <taxon>Ascomycota</taxon>
        <taxon>Pezizomycotina</taxon>
        <taxon>Eurotiomycetes</taxon>
        <taxon>Eurotiomycetidae</taxon>
        <taxon>Eurotiales</taxon>
        <taxon>Aspergillaceae</taxon>
        <taxon>Aspergillus</taxon>
        <taxon>Aspergillus subgen. Nidulantes</taxon>
    </lineage>
</organism>
<feature type="compositionally biased region" description="Acidic residues" evidence="1">
    <location>
        <begin position="106"/>
        <end position="117"/>
    </location>
</feature>
<feature type="region of interest" description="Disordered" evidence="1">
    <location>
        <begin position="92"/>
        <end position="117"/>
    </location>
</feature>
<proteinExistence type="predicted"/>
<sequence length="117" mass="13236">MTPSPKKRQATQPTAQFNKDASKFIGLHAYCWRPCMEGYEGQQILVVSRPGIAYEGGERLGKYDFTIDVMDAEVLAMFIPADGEIFDEIDEEEEEPAGKAVKKQDDGDEDWVEEKEE</sequence>
<gene>
    <name evidence="2" type="ORF">BDW59DRAFT_163622</name>
</gene>
<name>A0ABR4I599_9EURO</name>
<dbReference type="EMBL" id="JBFXLS010000056">
    <property type="protein sequence ID" value="KAL2822812.1"/>
    <property type="molecule type" value="Genomic_DNA"/>
</dbReference>
<keyword evidence="3" id="KW-1185">Reference proteome</keyword>
<reference evidence="2 3" key="1">
    <citation type="submission" date="2024-07" db="EMBL/GenBank/DDBJ databases">
        <title>Section-level genome sequencing and comparative genomics of Aspergillus sections Usti and Cavernicolus.</title>
        <authorList>
            <consortium name="Lawrence Berkeley National Laboratory"/>
            <person name="Nybo J.L."/>
            <person name="Vesth T.C."/>
            <person name="Theobald S."/>
            <person name="Frisvad J.C."/>
            <person name="Larsen T.O."/>
            <person name="Kjaerboelling I."/>
            <person name="Rothschild-Mancinelli K."/>
            <person name="Lyhne E.K."/>
            <person name="Kogle M.E."/>
            <person name="Barry K."/>
            <person name="Clum A."/>
            <person name="Na H."/>
            <person name="Ledsgaard L."/>
            <person name="Lin J."/>
            <person name="Lipzen A."/>
            <person name="Kuo A."/>
            <person name="Riley R."/>
            <person name="Mondo S."/>
            <person name="LaButti K."/>
            <person name="Haridas S."/>
            <person name="Pangalinan J."/>
            <person name="Salamov A.A."/>
            <person name="Simmons B.A."/>
            <person name="Magnuson J.K."/>
            <person name="Chen J."/>
            <person name="Drula E."/>
            <person name="Henrissat B."/>
            <person name="Wiebenga A."/>
            <person name="Lubbers R.J."/>
            <person name="Gomes A.C."/>
            <person name="Makela M.R."/>
            <person name="Stajich J."/>
            <person name="Grigoriev I.V."/>
            <person name="Mortensen U.H."/>
            <person name="De vries R.P."/>
            <person name="Baker S.E."/>
            <person name="Andersen M.R."/>
        </authorList>
    </citation>
    <scope>NUCLEOTIDE SEQUENCE [LARGE SCALE GENOMIC DNA]</scope>
    <source>
        <strain evidence="2 3">CBS 600.67</strain>
    </source>
</reference>
<evidence type="ECO:0000313" key="3">
    <source>
        <dbReference type="Proteomes" id="UP001610335"/>
    </source>
</evidence>
<evidence type="ECO:0000256" key="1">
    <source>
        <dbReference type="SAM" id="MobiDB-lite"/>
    </source>
</evidence>
<comment type="caution">
    <text evidence="2">The sequence shown here is derived from an EMBL/GenBank/DDBJ whole genome shotgun (WGS) entry which is preliminary data.</text>
</comment>
<dbReference type="Proteomes" id="UP001610335">
    <property type="component" value="Unassembled WGS sequence"/>
</dbReference>
<evidence type="ECO:0000313" key="2">
    <source>
        <dbReference type="EMBL" id="KAL2822812.1"/>
    </source>
</evidence>